<comment type="catalytic activity">
    <reaction evidence="1">
        <text>ATP + protein L-histidine = ADP + protein N-phospho-L-histidine.</text>
        <dbReference type="EC" id="2.7.13.3"/>
    </reaction>
</comment>
<evidence type="ECO:0000256" key="3">
    <source>
        <dbReference type="ARBA" id="ARBA00022553"/>
    </source>
</evidence>
<dbReference type="AlphaFoldDB" id="X1QNC1"/>
<dbReference type="InterPro" id="IPR035965">
    <property type="entry name" value="PAS-like_dom_sf"/>
</dbReference>
<dbReference type="CDD" id="cd00082">
    <property type="entry name" value="HisKA"/>
    <property type="match status" value="1"/>
</dbReference>
<dbReference type="SMART" id="SM00388">
    <property type="entry name" value="HisKA"/>
    <property type="match status" value="1"/>
</dbReference>
<dbReference type="GO" id="GO:0016036">
    <property type="term" value="P:cellular response to phosphate starvation"/>
    <property type="evidence" value="ECO:0007669"/>
    <property type="project" value="TreeGrafter"/>
</dbReference>
<dbReference type="Gene3D" id="3.30.450.20">
    <property type="entry name" value="PAS domain"/>
    <property type="match status" value="1"/>
</dbReference>
<keyword evidence="4" id="KW-0808">Transferase</keyword>
<name>X1QNC1_9ZZZZ</name>
<proteinExistence type="predicted"/>
<keyword evidence="5" id="KW-0418">Kinase</keyword>
<dbReference type="PANTHER" id="PTHR45453">
    <property type="entry name" value="PHOSPHATE REGULON SENSOR PROTEIN PHOR"/>
    <property type="match status" value="1"/>
</dbReference>
<feature type="domain" description="PAS" evidence="9">
    <location>
        <begin position="13"/>
        <end position="58"/>
    </location>
</feature>
<dbReference type="InterPro" id="IPR036097">
    <property type="entry name" value="HisK_dim/P_sf"/>
</dbReference>
<keyword evidence="6" id="KW-0902">Two-component regulatory system</keyword>
<evidence type="ECO:0000259" key="8">
    <source>
        <dbReference type="PROSITE" id="PS50109"/>
    </source>
</evidence>
<dbReference type="SUPFAM" id="SSF55785">
    <property type="entry name" value="PYP-like sensor domain (PAS domain)"/>
    <property type="match status" value="1"/>
</dbReference>
<dbReference type="CDD" id="cd00130">
    <property type="entry name" value="PAS"/>
    <property type="match status" value="1"/>
</dbReference>
<keyword evidence="7" id="KW-0472">Membrane</keyword>
<dbReference type="InterPro" id="IPR013767">
    <property type="entry name" value="PAS_fold"/>
</dbReference>
<gene>
    <name evidence="10" type="ORF">S06H3_56930</name>
</gene>
<dbReference type="InterPro" id="IPR000014">
    <property type="entry name" value="PAS"/>
</dbReference>
<evidence type="ECO:0000256" key="4">
    <source>
        <dbReference type="ARBA" id="ARBA00022679"/>
    </source>
</evidence>
<evidence type="ECO:0000256" key="2">
    <source>
        <dbReference type="ARBA" id="ARBA00012438"/>
    </source>
</evidence>
<accession>X1QNC1</accession>
<feature type="domain" description="Histidine kinase" evidence="8">
    <location>
        <begin position="141"/>
        <end position="227"/>
    </location>
</feature>
<dbReference type="PROSITE" id="PS50109">
    <property type="entry name" value="HIS_KIN"/>
    <property type="match status" value="1"/>
</dbReference>
<dbReference type="GO" id="GO:0006355">
    <property type="term" value="P:regulation of DNA-templated transcription"/>
    <property type="evidence" value="ECO:0007669"/>
    <property type="project" value="InterPro"/>
</dbReference>
<dbReference type="NCBIfam" id="TIGR00229">
    <property type="entry name" value="sensory_box"/>
    <property type="match status" value="1"/>
</dbReference>
<dbReference type="Gene3D" id="1.10.287.130">
    <property type="match status" value="1"/>
</dbReference>
<dbReference type="SUPFAM" id="SSF47384">
    <property type="entry name" value="Homodimeric domain of signal transducing histidine kinase"/>
    <property type="match status" value="1"/>
</dbReference>
<dbReference type="PROSITE" id="PS50112">
    <property type="entry name" value="PAS"/>
    <property type="match status" value="1"/>
</dbReference>
<evidence type="ECO:0000256" key="1">
    <source>
        <dbReference type="ARBA" id="ARBA00000085"/>
    </source>
</evidence>
<evidence type="ECO:0000256" key="5">
    <source>
        <dbReference type="ARBA" id="ARBA00022777"/>
    </source>
</evidence>
<evidence type="ECO:0000259" key="9">
    <source>
        <dbReference type="PROSITE" id="PS50112"/>
    </source>
</evidence>
<feature type="non-terminal residue" evidence="10">
    <location>
        <position position="227"/>
    </location>
</feature>
<dbReference type="InterPro" id="IPR005467">
    <property type="entry name" value="His_kinase_dom"/>
</dbReference>
<dbReference type="EMBL" id="BARV01036678">
    <property type="protein sequence ID" value="GAI56286.1"/>
    <property type="molecule type" value="Genomic_DNA"/>
</dbReference>
<dbReference type="Pfam" id="PF00512">
    <property type="entry name" value="HisKA"/>
    <property type="match status" value="1"/>
</dbReference>
<dbReference type="EC" id="2.7.13.3" evidence="2"/>
<evidence type="ECO:0000313" key="10">
    <source>
        <dbReference type="EMBL" id="GAI56286.1"/>
    </source>
</evidence>
<evidence type="ECO:0000256" key="7">
    <source>
        <dbReference type="ARBA" id="ARBA00023136"/>
    </source>
</evidence>
<dbReference type="GO" id="GO:0005886">
    <property type="term" value="C:plasma membrane"/>
    <property type="evidence" value="ECO:0007669"/>
    <property type="project" value="TreeGrafter"/>
</dbReference>
<reference evidence="10" key="1">
    <citation type="journal article" date="2014" name="Front. Microbiol.">
        <title>High frequency of phylogenetically diverse reductive dehalogenase-homologous genes in deep subseafloor sedimentary metagenomes.</title>
        <authorList>
            <person name="Kawai M."/>
            <person name="Futagami T."/>
            <person name="Toyoda A."/>
            <person name="Takaki Y."/>
            <person name="Nishi S."/>
            <person name="Hori S."/>
            <person name="Arai W."/>
            <person name="Tsubouchi T."/>
            <person name="Morono Y."/>
            <person name="Uchiyama I."/>
            <person name="Ito T."/>
            <person name="Fujiyama A."/>
            <person name="Inagaki F."/>
            <person name="Takami H."/>
        </authorList>
    </citation>
    <scope>NUCLEOTIDE SEQUENCE</scope>
    <source>
        <strain evidence="10">Expedition CK06-06</strain>
    </source>
</reference>
<dbReference type="Pfam" id="PF00989">
    <property type="entry name" value="PAS"/>
    <property type="match status" value="1"/>
</dbReference>
<dbReference type="InterPro" id="IPR050351">
    <property type="entry name" value="BphY/WalK/GraS-like"/>
</dbReference>
<dbReference type="PANTHER" id="PTHR45453:SF1">
    <property type="entry name" value="PHOSPHATE REGULON SENSOR PROTEIN PHOR"/>
    <property type="match status" value="1"/>
</dbReference>
<organism evidence="10">
    <name type="scientific">marine sediment metagenome</name>
    <dbReference type="NCBI Taxonomy" id="412755"/>
    <lineage>
        <taxon>unclassified sequences</taxon>
        <taxon>metagenomes</taxon>
        <taxon>ecological metagenomes</taxon>
    </lineage>
</organism>
<protein>
    <recommendedName>
        <fullName evidence="2">histidine kinase</fullName>
        <ecNumber evidence="2">2.7.13.3</ecNumber>
    </recommendedName>
</protein>
<sequence length="227" mass="26250">RELNRSLYDTEHARDRIDGILKSVSDGLIVTDIYNRIILMNRSAEDLLGVRFSEVIDRPIDFAIEEKTLREKLIDTLGKKKTGYQFDFELPGDDPKYPRFMRARTSVILDREGKDTGIVTIFNDVTHEREVDRMKTEFLSTAAHELRTPLTSIQGFSEILQTREDISEEEKKKFLSYINKQAVNLAEIVNDLLDISRIESGRKYTIDKVICNAGECIKNIIPYFQEP</sequence>
<comment type="caution">
    <text evidence="10">The sequence shown here is derived from an EMBL/GenBank/DDBJ whole genome shotgun (WGS) entry which is preliminary data.</text>
</comment>
<feature type="non-terminal residue" evidence="10">
    <location>
        <position position="1"/>
    </location>
</feature>
<evidence type="ECO:0000256" key="6">
    <source>
        <dbReference type="ARBA" id="ARBA00023012"/>
    </source>
</evidence>
<dbReference type="GO" id="GO:0000155">
    <property type="term" value="F:phosphorelay sensor kinase activity"/>
    <property type="evidence" value="ECO:0007669"/>
    <property type="project" value="InterPro"/>
</dbReference>
<dbReference type="GO" id="GO:0004721">
    <property type="term" value="F:phosphoprotein phosphatase activity"/>
    <property type="evidence" value="ECO:0007669"/>
    <property type="project" value="TreeGrafter"/>
</dbReference>
<keyword evidence="3" id="KW-0597">Phosphoprotein</keyword>
<dbReference type="InterPro" id="IPR003661">
    <property type="entry name" value="HisK_dim/P_dom"/>
</dbReference>
<dbReference type="FunFam" id="1.10.287.130:FF:000001">
    <property type="entry name" value="Two-component sensor histidine kinase"/>
    <property type="match status" value="1"/>
</dbReference>